<feature type="signal peptide" evidence="2">
    <location>
        <begin position="1"/>
        <end position="21"/>
    </location>
</feature>
<reference evidence="4" key="2">
    <citation type="journal article" date="2021" name="Int. J. Syst. Evol. Microbiol.">
        <title>Geomonas silvestris sp. nov., Geomonas paludis sp. nov. and Geomonas limicola sp. nov., isolated from terrestrial environments, and emended description of the genus Geomonas.</title>
        <authorList>
            <person name="Itoh H."/>
            <person name="Xu Z."/>
            <person name="Masuda Y."/>
            <person name="Ushijima N."/>
            <person name="Hayakawa C."/>
            <person name="Shiratori Y."/>
            <person name="Senoo K."/>
        </authorList>
    </citation>
    <scope>NUCLEOTIDE SEQUENCE</scope>
    <source>
        <strain evidence="4">Red736</strain>
    </source>
</reference>
<keyword evidence="7" id="KW-1185">Reference proteome</keyword>
<dbReference type="InterPro" id="IPR027385">
    <property type="entry name" value="Beta-barrel_OMP"/>
</dbReference>
<gene>
    <name evidence="4" type="ORF">GMPD_22260</name>
    <name evidence="5" type="ORF">M1B72_12775</name>
</gene>
<feature type="domain" description="Outer membrane protein beta-barrel" evidence="3">
    <location>
        <begin position="7"/>
        <end position="185"/>
    </location>
</feature>
<accession>A0A6V8MXB2</accession>
<proteinExistence type="predicted"/>
<dbReference type="EMBL" id="CP096574">
    <property type="protein sequence ID" value="UPU34324.1"/>
    <property type="molecule type" value="Genomic_DNA"/>
</dbReference>
<dbReference type="InterPro" id="IPR011250">
    <property type="entry name" value="OMP/PagP_B-barrel"/>
</dbReference>
<dbReference type="SUPFAM" id="SSF56925">
    <property type="entry name" value="OMPA-like"/>
    <property type="match status" value="1"/>
</dbReference>
<evidence type="ECO:0000259" key="3">
    <source>
        <dbReference type="Pfam" id="PF13505"/>
    </source>
</evidence>
<evidence type="ECO:0000256" key="1">
    <source>
        <dbReference type="ARBA" id="ARBA00022729"/>
    </source>
</evidence>
<evidence type="ECO:0000313" key="4">
    <source>
        <dbReference type="EMBL" id="GFO64307.1"/>
    </source>
</evidence>
<dbReference type="Gene3D" id="2.40.160.20">
    <property type="match status" value="1"/>
</dbReference>
<feature type="chain" id="PRO_5028331619" evidence="2">
    <location>
        <begin position="22"/>
        <end position="201"/>
    </location>
</feature>
<protein>
    <submittedName>
        <fullName evidence="4">Outer membrane protein</fullName>
    </submittedName>
    <submittedName>
        <fullName evidence="5">Porin family protein</fullName>
    </submittedName>
</protein>
<dbReference type="AlphaFoldDB" id="A0A6V8MXB2"/>
<evidence type="ECO:0000313" key="6">
    <source>
        <dbReference type="Proteomes" id="UP000568888"/>
    </source>
</evidence>
<evidence type="ECO:0000313" key="5">
    <source>
        <dbReference type="EMBL" id="UPU34324.1"/>
    </source>
</evidence>
<reference evidence="6" key="1">
    <citation type="submission" date="2020-06" db="EMBL/GenBank/DDBJ databases">
        <title>Draft genomic sequecing of Geomonas sp. Red736.</title>
        <authorList>
            <person name="Itoh H."/>
            <person name="Xu Z.X."/>
            <person name="Ushijima N."/>
            <person name="Masuda Y."/>
            <person name="Shiratori Y."/>
            <person name="Senoo K."/>
        </authorList>
    </citation>
    <scope>NUCLEOTIDE SEQUENCE [LARGE SCALE GENOMIC DNA]</scope>
    <source>
        <strain evidence="6">Red736</strain>
    </source>
</reference>
<dbReference type="Pfam" id="PF13505">
    <property type="entry name" value="OMP_b-brl"/>
    <property type="match status" value="1"/>
</dbReference>
<evidence type="ECO:0000313" key="7">
    <source>
        <dbReference type="Proteomes" id="UP000831485"/>
    </source>
</evidence>
<dbReference type="EMBL" id="BLXY01000003">
    <property type="protein sequence ID" value="GFO64307.1"/>
    <property type="molecule type" value="Genomic_DNA"/>
</dbReference>
<keyword evidence="1 2" id="KW-0732">Signal</keyword>
<dbReference type="Proteomes" id="UP000568888">
    <property type="component" value="Unassembled WGS sequence"/>
</dbReference>
<dbReference type="Proteomes" id="UP000831485">
    <property type="component" value="Chromosome"/>
</dbReference>
<evidence type="ECO:0000256" key="2">
    <source>
        <dbReference type="SAM" id="SignalP"/>
    </source>
</evidence>
<name>A0A6V8MXB2_9BACT</name>
<dbReference type="RefSeq" id="WP_183347240.1">
    <property type="nucleotide sequence ID" value="NZ_BLXY01000003.1"/>
</dbReference>
<reference evidence="5" key="3">
    <citation type="submission" date="2022-04" db="EMBL/GenBank/DDBJ databases">
        <authorList>
            <person name="Liu G."/>
        </authorList>
    </citation>
    <scope>NUCLEOTIDE SEQUENCE</scope>
    <source>
        <strain evidence="5">RG22</strain>
    </source>
</reference>
<organism evidence="4 6">
    <name type="scientific">Geomonas paludis</name>
    <dbReference type="NCBI Taxonomy" id="2740185"/>
    <lineage>
        <taxon>Bacteria</taxon>
        <taxon>Pseudomonadati</taxon>
        <taxon>Thermodesulfobacteriota</taxon>
        <taxon>Desulfuromonadia</taxon>
        <taxon>Geobacterales</taxon>
        <taxon>Geobacteraceae</taxon>
        <taxon>Geomonas</taxon>
    </lineage>
</organism>
<sequence length="201" mass="21269">MRRIIFLMAVISTLTAGTAMGDSIDGRFGITGKIGFLMPIQDDFITGADETNTGLAAGGGVIYGLGQNLGAELDITHAPTLNVQAAGGKVGEASLTDISLGLQYRFTPDRRLVPYLGAGVDFIKGKFTNAADRRYGLEWTTGGHVSAGLDYFATRGIALTAELKGIFAPAGNIKSTPQEYNPNSFVGTIGIRLFLPEKMFD</sequence>